<comment type="PTM">
    <text evidence="7">4'-phosphopantetheine is transferred from CoA to a specific serine of apo-ACP by AcpS. This modification is essential for activity because fatty acids are bound in thioester linkage to the sulfhydryl of the prosthetic group.</text>
</comment>
<dbReference type="PANTHER" id="PTHR20863">
    <property type="entry name" value="ACYL CARRIER PROTEIN"/>
    <property type="match status" value="1"/>
</dbReference>
<dbReference type="Proteomes" id="UP001172737">
    <property type="component" value="Unassembled WGS sequence"/>
</dbReference>
<dbReference type="InterPro" id="IPR036736">
    <property type="entry name" value="ACP-like_sf"/>
</dbReference>
<name>A0AAW7LZT5_9MICO</name>
<accession>A0AAW7LZT5</accession>
<keyword evidence="7" id="KW-0963">Cytoplasm</keyword>
<keyword evidence="4 7" id="KW-0276">Fatty acid metabolism</keyword>
<evidence type="ECO:0000256" key="5">
    <source>
        <dbReference type="ARBA" id="ARBA00023098"/>
    </source>
</evidence>
<dbReference type="GO" id="GO:0016020">
    <property type="term" value="C:membrane"/>
    <property type="evidence" value="ECO:0007669"/>
    <property type="project" value="GOC"/>
</dbReference>
<keyword evidence="2 7" id="KW-0444">Lipid biosynthesis</keyword>
<dbReference type="Proteomes" id="UP001172756">
    <property type="component" value="Unassembled WGS sequence"/>
</dbReference>
<keyword evidence="3 7" id="KW-0597">Phosphoprotein</keyword>
<organism evidence="10 11">
    <name type="scientific">Demequina lignilytica</name>
    <dbReference type="NCBI Taxonomy" id="3051663"/>
    <lineage>
        <taxon>Bacteria</taxon>
        <taxon>Bacillati</taxon>
        <taxon>Actinomycetota</taxon>
        <taxon>Actinomycetes</taxon>
        <taxon>Micrococcales</taxon>
        <taxon>Demequinaceae</taxon>
        <taxon>Demequina</taxon>
    </lineage>
</organism>
<dbReference type="NCBIfam" id="NF002150">
    <property type="entry name" value="PRK00982.1-4"/>
    <property type="match status" value="1"/>
</dbReference>
<comment type="function">
    <text evidence="7">Carrier of the growing fatty acid chain in fatty acid biosynthesis.</text>
</comment>
<keyword evidence="6 7" id="KW-0275">Fatty acid biosynthesis</keyword>
<keyword evidence="1 7" id="KW-0596">Phosphopantetheine</keyword>
<evidence type="ECO:0000313" key="11">
    <source>
        <dbReference type="Proteomes" id="UP001172737"/>
    </source>
</evidence>
<dbReference type="Gene3D" id="1.10.1200.10">
    <property type="entry name" value="ACP-like"/>
    <property type="match status" value="1"/>
</dbReference>
<keyword evidence="11" id="KW-1185">Reference proteome</keyword>
<evidence type="ECO:0000256" key="3">
    <source>
        <dbReference type="ARBA" id="ARBA00022553"/>
    </source>
</evidence>
<reference evidence="9 12" key="2">
    <citation type="submission" date="2023-06" db="EMBL/GenBank/DDBJ databases">
        <title>SYSU T0a273.</title>
        <authorList>
            <person name="Gao L."/>
            <person name="Fang B.-Z."/>
            <person name="Li W.-J."/>
        </authorList>
    </citation>
    <scope>NUCLEOTIDE SEQUENCE [LARGE SCALE GENOMIC DNA]</scope>
    <source>
        <strain evidence="9 12">SYSU T0a273</strain>
    </source>
</reference>
<evidence type="ECO:0000256" key="2">
    <source>
        <dbReference type="ARBA" id="ARBA00022516"/>
    </source>
</evidence>
<reference evidence="10" key="1">
    <citation type="submission" date="2023-06" db="EMBL/GenBank/DDBJ databases">
        <title>Sysu t00039.</title>
        <authorList>
            <person name="Gao L."/>
            <person name="Fang B.-Z."/>
            <person name="Li W.-J."/>
        </authorList>
    </citation>
    <scope>NUCLEOTIDE SEQUENCE</scope>
    <source>
        <strain evidence="10">SYSU T00039</strain>
    </source>
</reference>
<dbReference type="Pfam" id="PF00550">
    <property type="entry name" value="PP-binding"/>
    <property type="match status" value="1"/>
</dbReference>
<sequence>MALSKDEVLAGLAEIVSEETDIDTAEVTLDKSFTDDLDIDSLSMMTIVTLAEEKFDVRIPDEKVKDLVTVDDAVSYITEAQA</sequence>
<dbReference type="GO" id="GO:0000035">
    <property type="term" value="F:acyl binding"/>
    <property type="evidence" value="ECO:0007669"/>
    <property type="project" value="TreeGrafter"/>
</dbReference>
<comment type="similarity">
    <text evidence="7">Belongs to the acyl carrier protein (ACP) family.</text>
</comment>
<gene>
    <name evidence="7" type="primary">acpP</name>
    <name evidence="9" type="ORF">QQ002_02065</name>
    <name evidence="10" type="ORF">QQX10_02205</name>
</gene>
<dbReference type="InterPro" id="IPR003231">
    <property type="entry name" value="ACP"/>
</dbReference>
<dbReference type="GO" id="GO:0000036">
    <property type="term" value="F:acyl carrier activity"/>
    <property type="evidence" value="ECO:0007669"/>
    <property type="project" value="UniProtKB-UniRule"/>
</dbReference>
<evidence type="ECO:0000313" key="12">
    <source>
        <dbReference type="Proteomes" id="UP001172756"/>
    </source>
</evidence>
<evidence type="ECO:0000313" key="10">
    <source>
        <dbReference type="EMBL" id="MDN4486973.1"/>
    </source>
</evidence>
<evidence type="ECO:0000256" key="4">
    <source>
        <dbReference type="ARBA" id="ARBA00022832"/>
    </source>
</evidence>
<evidence type="ECO:0000259" key="8">
    <source>
        <dbReference type="PROSITE" id="PS50075"/>
    </source>
</evidence>
<dbReference type="AlphaFoldDB" id="A0AAW7LZT5"/>
<evidence type="ECO:0000313" key="9">
    <source>
        <dbReference type="EMBL" id="MDN4482322.1"/>
    </source>
</evidence>
<evidence type="ECO:0000256" key="6">
    <source>
        <dbReference type="ARBA" id="ARBA00023160"/>
    </source>
</evidence>
<protein>
    <recommendedName>
        <fullName evidence="7">Acyl carrier protein</fullName>
        <shortName evidence="7">ACP</shortName>
    </recommendedName>
</protein>
<dbReference type="SUPFAM" id="SSF47336">
    <property type="entry name" value="ACP-like"/>
    <property type="match status" value="1"/>
</dbReference>
<proteinExistence type="inferred from homology"/>
<evidence type="ECO:0000256" key="7">
    <source>
        <dbReference type="HAMAP-Rule" id="MF_01217"/>
    </source>
</evidence>
<dbReference type="HAMAP" id="MF_01217">
    <property type="entry name" value="Acyl_carrier"/>
    <property type="match status" value="1"/>
</dbReference>
<dbReference type="NCBIfam" id="NF002147">
    <property type="entry name" value="PRK00982.1-1"/>
    <property type="match status" value="1"/>
</dbReference>
<feature type="domain" description="Carrier" evidence="8">
    <location>
        <begin position="3"/>
        <end position="81"/>
    </location>
</feature>
<dbReference type="EMBL" id="JAUHPX010000001">
    <property type="protein sequence ID" value="MDN4486973.1"/>
    <property type="molecule type" value="Genomic_DNA"/>
</dbReference>
<dbReference type="GO" id="GO:0005829">
    <property type="term" value="C:cytosol"/>
    <property type="evidence" value="ECO:0007669"/>
    <property type="project" value="TreeGrafter"/>
</dbReference>
<dbReference type="EMBL" id="JAUHQB010000001">
    <property type="protein sequence ID" value="MDN4482322.1"/>
    <property type="molecule type" value="Genomic_DNA"/>
</dbReference>
<dbReference type="RefSeq" id="WP_301120430.1">
    <property type="nucleotide sequence ID" value="NZ_JAUHPX010000001.1"/>
</dbReference>
<dbReference type="GO" id="GO:0009245">
    <property type="term" value="P:lipid A biosynthetic process"/>
    <property type="evidence" value="ECO:0007669"/>
    <property type="project" value="TreeGrafter"/>
</dbReference>
<feature type="modified residue" description="O-(pantetheine 4'-phosphoryl)serine" evidence="7">
    <location>
        <position position="41"/>
    </location>
</feature>
<dbReference type="PANTHER" id="PTHR20863:SF76">
    <property type="entry name" value="CARRIER DOMAIN-CONTAINING PROTEIN"/>
    <property type="match status" value="1"/>
</dbReference>
<dbReference type="InterPro" id="IPR009081">
    <property type="entry name" value="PP-bd_ACP"/>
</dbReference>
<comment type="pathway">
    <text evidence="7">Lipid metabolism; fatty acid biosynthesis.</text>
</comment>
<dbReference type="PROSITE" id="PS50075">
    <property type="entry name" value="CARRIER"/>
    <property type="match status" value="1"/>
</dbReference>
<keyword evidence="5 7" id="KW-0443">Lipid metabolism</keyword>
<comment type="subcellular location">
    <subcellularLocation>
        <location evidence="7">Cytoplasm</location>
    </subcellularLocation>
</comment>
<evidence type="ECO:0000256" key="1">
    <source>
        <dbReference type="ARBA" id="ARBA00022450"/>
    </source>
</evidence>
<comment type="caution">
    <text evidence="10">The sequence shown here is derived from an EMBL/GenBank/DDBJ whole genome shotgun (WGS) entry which is preliminary data.</text>
</comment>